<dbReference type="Pfam" id="PF00834">
    <property type="entry name" value="Ribul_P_3_epim"/>
    <property type="match status" value="1"/>
</dbReference>
<dbReference type="InterPro" id="IPR000056">
    <property type="entry name" value="Ribul_P_3_epim-like"/>
</dbReference>
<reference evidence="3 4" key="1">
    <citation type="submission" date="2019-01" db="EMBL/GenBank/DDBJ databases">
        <authorList>
            <consortium name="Pathogen Informatics"/>
        </authorList>
    </citation>
    <scope>NUCLEOTIDE SEQUENCE [LARGE SCALE GENOMIC DNA]</scope>
    <source>
        <strain evidence="3 4">NCTC10181</strain>
    </source>
</reference>
<dbReference type="OrthoDB" id="398423at2"/>
<keyword evidence="1" id="KW-0479">Metal-binding</keyword>
<keyword evidence="4" id="KW-1185">Reference proteome</keyword>
<name>A0A449B2A2_9BACT</name>
<protein>
    <submittedName>
        <fullName evidence="3">D-ribulose-5-phosphate 3 epimerase</fullName>
        <ecNumber evidence="3">5.1.3.-</ecNumber>
    </submittedName>
</protein>
<dbReference type="InterPro" id="IPR013785">
    <property type="entry name" value="Aldolase_TIM"/>
</dbReference>
<evidence type="ECO:0000256" key="1">
    <source>
        <dbReference type="ARBA" id="ARBA00022723"/>
    </source>
</evidence>
<dbReference type="GO" id="GO:0016857">
    <property type="term" value="F:racemase and epimerase activity, acting on carbohydrates and derivatives"/>
    <property type="evidence" value="ECO:0007669"/>
    <property type="project" value="InterPro"/>
</dbReference>
<dbReference type="KEGG" id="mcit:NCTC10181_00533"/>
<organism evidence="3 4">
    <name type="scientific">Mycoplasmopsis citelli</name>
    <dbReference type="NCBI Taxonomy" id="171281"/>
    <lineage>
        <taxon>Bacteria</taxon>
        <taxon>Bacillati</taxon>
        <taxon>Mycoplasmatota</taxon>
        <taxon>Mycoplasmoidales</taxon>
        <taxon>Metamycoplasmataceae</taxon>
        <taxon>Mycoplasmopsis</taxon>
    </lineage>
</organism>
<dbReference type="EMBL" id="LR215036">
    <property type="protein sequence ID" value="VEU74675.1"/>
    <property type="molecule type" value="Genomic_DNA"/>
</dbReference>
<keyword evidence="2 3" id="KW-0413">Isomerase</keyword>
<dbReference type="SUPFAM" id="SSF51366">
    <property type="entry name" value="Ribulose-phoshate binding barrel"/>
    <property type="match status" value="1"/>
</dbReference>
<gene>
    <name evidence="3" type="primary">alsE_1</name>
    <name evidence="3" type="ORF">NCTC10181_00533</name>
</gene>
<dbReference type="GO" id="GO:0046872">
    <property type="term" value="F:metal ion binding"/>
    <property type="evidence" value="ECO:0007669"/>
    <property type="project" value="UniProtKB-KW"/>
</dbReference>
<evidence type="ECO:0000256" key="2">
    <source>
        <dbReference type="ARBA" id="ARBA00023235"/>
    </source>
</evidence>
<dbReference type="AlphaFoldDB" id="A0A449B2A2"/>
<evidence type="ECO:0000313" key="3">
    <source>
        <dbReference type="EMBL" id="VEU74675.1"/>
    </source>
</evidence>
<dbReference type="RefSeq" id="WP_129725484.1">
    <property type="nucleotide sequence ID" value="NZ_LR215036.1"/>
</dbReference>
<dbReference type="Gene3D" id="3.20.20.70">
    <property type="entry name" value="Aldolase class I"/>
    <property type="match status" value="1"/>
</dbReference>
<dbReference type="PANTHER" id="PTHR11749">
    <property type="entry name" value="RIBULOSE-5-PHOSPHATE-3-EPIMERASE"/>
    <property type="match status" value="1"/>
</dbReference>
<dbReference type="Proteomes" id="UP000290985">
    <property type="component" value="Chromosome"/>
</dbReference>
<dbReference type="GO" id="GO:0005975">
    <property type="term" value="P:carbohydrate metabolic process"/>
    <property type="evidence" value="ECO:0007669"/>
    <property type="project" value="InterPro"/>
</dbReference>
<evidence type="ECO:0000313" key="4">
    <source>
        <dbReference type="Proteomes" id="UP000290985"/>
    </source>
</evidence>
<accession>A0A449B2A2</accession>
<sequence length="226" mass="25660">MKFALSFCAVDTFKALKIFDKLTKLGLKHIHMDFMDGIFVENFGATFEQASALIKRYPNVHFDAHVMTSEPIKLVDKLIQVGFKTIFLPSNLVDFNKFQQLVSNYPNISFGIMLEALNNPNDFKNIILESQKILVMTIDKIGGTGQPLNINLLSKIKEIKNINSNIEIYSDGGLRTNNAIEFSKNHVDVAVGGSIIFSFKGNISIFFNWWKDNFNEFSNSNDNYLK</sequence>
<dbReference type="InterPro" id="IPR011060">
    <property type="entry name" value="RibuloseP-bd_barrel"/>
</dbReference>
<proteinExistence type="predicted"/>
<dbReference type="EC" id="5.1.3.-" evidence="3"/>